<evidence type="ECO:0000256" key="8">
    <source>
        <dbReference type="ARBA" id="ARBA00022741"/>
    </source>
</evidence>
<dbReference type="NCBIfam" id="TIGR00229">
    <property type="entry name" value="sensory_box"/>
    <property type="match status" value="1"/>
</dbReference>
<reference evidence="14" key="1">
    <citation type="submission" date="2017-04" db="EMBL/GenBank/DDBJ databases">
        <authorList>
            <person name="Varghese N."/>
            <person name="Submissions S."/>
        </authorList>
    </citation>
    <scope>NUCLEOTIDE SEQUENCE [LARGE SCALE GENOMIC DNA]</scope>
</reference>
<evidence type="ECO:0000256" key="6">
    <source>
        <dbReference type="ARBA" id="ARBA00022679"/>
    </source>
</evidence>
<keyword evidence="5" id="KW-0288">FMN</keyword>
<evidence type="ECO:0000313" key="14">
    <source>
        <dbReference type="Proteomes" id="UP000194420"/>
    </source>
</evidence>
<dbReference type="InterPro" id="IPR011102">
    <property type="entry name" value="Sig_transdc_His_kinase_HWE"/>
</dbReference>
<dbReference type="SUPFAM" id="SSF55785">
    <property type="entry name" value="PYP-like sensor domain (PAS domain)"/>
    <property type="match status" value="1"/>
</dbReference>
<dbReference type="Pfam" id="PF07536">
    <property type="entry name" value="HWE_HK"/>
    <property type="match status" value="1"/>
</dbReference>
<dbReference type="InterPro" id="IPR013655">
    <property type="entry name" value="PAS_fold_3"/>
</dbReference>
<accession>A0A1Y6EJK8</accession>
<dbReference type="Proteomes" id="UP000194420">
    <property type="component" value="Unassembled WGS sequence"/>
</dbReference>
<proteinExistence type="predicted"/>
<keyword evidence="6" id="KW-0808">Transferase</keyword>
<evidence type="ECO:0000256" key="10">
    <source>
        <dbReference type="ARBA" id="ARBA00022840"/>
    </source>
</evidence>
<dbReference type="SUPFAM" id="SSF55874">
    <property type="entry name" value="ATPase domain of HSP90 chaperone/DNA topoisomerase II/histidine kinase"/>
    <property type="match status" value="1"/>
</dbReference>
<comment type="catalytic activity">
    <reaction evidence="1">
        <text>ATP + protein L-histidine = ADP + protein N-phospho-L-histidine.</text>
        <dbReference type="EC" id="2.7.13.3"/>
    </reaction>
</comment>
<evidence type="ECO:0000256" key="3">
    <source>
        <dbReference type="ARBA" id="ARBA00022553"/>
    </source>
</evidence>
<dbReference type="PANTHER" id="PTHR41523:SF8">
    <property type="entry name" value="ETHYLENE RESPONSE SENSOR PROTEIN"/>
    <property type="match status" value="1"/>
</dbReference>
<protein>
    <recommendedName>
        <fullName evidence="2">histidine kinase</fullName>
        <ecNumber evidence="2">2.7.13.3</ecNumber>
    </recommendedName>
</protein>
<evidence type="ECO:0000256" key="2">
    <source>
        <dbReference type="ARBA" id="ARBA00012438"/>
    </source>
</evidence>
<dbReference type="SMART" id="SM00911">
    <property type="entry name" value="HWE_HK"/>
    <property type="match status" value="1"/>
</dbReference>
<feature type="domain" description="PAC" evidence="12">
    <location>
        <begin position="86"/>
        <end position="138"/>
    </location>
</feature>
<keyword evidence="3" id="KW-0597">Phosphoprotein</keyword>
<dbReference type="Gene3D" id="3.30.565.10">
    <property type="entry name" value="Histidine kinase-like ATPase, C-terminal domain"/>
    <property type="match status" value="1"/>
</dbReference>
<evidence type="ECO:0000256" key="5">
    <source>
        <dbReference type="ARBA" id="ARBA00022643"/>
    </source>
</evidence>
<evidence type="ECO:0000256" key="1">
    <source>
        <dbReference type="ARBA" id="ARBA00000085"/>
    </source>
</evidence>
<keyword evidence="4" id="KW-0285">Flavoprotein</keyword>
<keyword evidence="7" id="KW-0677">Repeat</keyword>
<evidence type="ECO:0000256" key="7">
    <source>
        <dbReference type="ARBA" id="ARBA00022737"/>
    </source>
</evidence>
<keyword evidence="9" id="KW-0418">Kinase</keyword>
<dbReference type="EC" id="2.7.13.3" evidence="2"/>
<dbReference type="InterPro" id="IPR000700">
    <property type="entry name" value="PAS-assoc_C"/>
</dbReference>
<gene>
    <name evidence="13" type="ORF">SAMN06297468_0468</name>
</gene>
<dbReference type="GO" id="GO:0005524">
    <property type="term" value="F:ATP binding"/>
    <property type="evidence" value="ECO:0007669"/>
    <property type="project" value="UniProtKB-KW"/>
</dbReference>
<dbReference type="InterPro" id="IPR036890">
    <property type="entry name" value="HATPase_C_sf"/>
</dbReference>
<evidence type="ECO:0000256" key="11">
    <source>
        <dbReference type="ARBA" id="ARBA00023026"/>
    </source>
</evidence>
<dbReference type="CDD" id="cd00130">
    <property type="entry name" value="PAS"/>
    <property type="match status" value="1"/>
</dbReference>
<dbReference type="PANTHER" id="PTHR41523">
    <property type="entry name" value="TWO-COMPONENT SYSTEM SENSOR PROTEIN"/>
    <property type="match status" value="1"/>
</dbReference>
<evidence type="ECO:0000256" key="9">
    <source>
        <dbReference type="ARBA" id="ARBA00022777"/>
    </source>
</evidence>
<keyword evidence="10" id="KW-0067">ATP-binding</keyword>
<dbReference type="Gene3D" id="3.30.450.20">
    <property type="entry name" value="PAS domain"/>
    <property type="match status" value="1"/>
</dbReference>
<dbReference type="PROSITE" id="PS50113">
    <property type="entry name" value="PAC"/>
    <property type="match status" value="1"/>
</dbReference>
<name>A0A1Y6EJK8_9SPHN</name>
<keyword evidence="8" id="KW-0547">Nucleotide-binding</keyword>
<keyword evidence="11" id="KW-0843">Virulence</keyword>
<keyword evidence="14" id="KW-1185">Reference proteome</keyword>
<dbReference type="Pfam" id="PF08447">
    <property type="entry name" value="PAS_3"/>
    <property type="match status" value="1"/>
</dbReference>
<dbReference type="InterPro" id="IPR035965">
    <property type="entry name" value="PAS-like_dom_sf"/>
</dbReference>
<dbReference type="InterPro" id="IPR000014">
    <property type="entry name" value="PAS"/>
</dbReference>
<organism evidence="13 14">
    <name type="scientific">Altererythrobacter xiamenensis</name>
    <dbReference type="NCBI Taxonomy" id="1316679"/>
    <lineage>
        <taxon>Bacteria</taxon>
        <taxon>Pseudomonadati</taxon>
        <taxon>Pseudomonadota</taxon>
        <taxon>Alphaproteobacteria</taxon>
        <taxon>Sphingomonadales</taxon>
        <taxon>Erythrobacteraceae</taxon>
        <taxon>Altererythrobacter</taxon>
    </lineage>
</organism>
<dbReference type="GO" id="GO:0004673">
    <property type="term" value="F:protein histidine kinase activity"/>
    <property type="evidence" value="ECO:0007669"/>
    <property type="project" value="UniProtKB-EC"/>
</dbReference>
<evidence type="ECO:0000313" key="13">
    <source>
        <dbReference type="EMBL" id="SMQ60762.1"/>
    </source>
</evidence>
<dbReference type="AlphaFoldDB" id="A0A1Y6EJK8"/>
<sequence>MPDLKPFEERSAEHLRLVIESAHIGIWELDVASGHAWRNHAHDEIFGYSEAPEEWTYEMFLGHVVESDRQRVDELQQRAIRNNELWKFECEIQTAKDERRWISAAGRPLIGPDGSVDRLIGHVIDITDTKEREDRLSLLTNELNHRVRNMLGIIQSIVRLSAAKARDIPTFARSLEGRVDALARSHQLLISEAPGSMTIRAIVEQSLAAFPGLQERVKIEGCDEALLSGSTAQGLALVLHELITNAIKYGAFSNESGTVTTAITREDEVLRVVWREQGGPEVREAKQDGFGSRLISGALGRSGEVNLRFPADGAVCEIMLKLD</sequence>
<dbReference type="EMBL" id="FXWG01000001">
    <property type="protein sequence ID" value="SMQ60762.1"/>
    <property type="molecule type" value="Genomic_DNA"/>
</dbReference>
<dbReference type="OrthoDB" id="136506at2"/>
<evidence type="ECO:0000259" key="12">
    <source>
        <dbReference type="PROSITE" id="PS50113"/>
    </source>
</evidence>
<evidence type="ECO:0000256" key="4">
    <source>
        <dbReference type="ARBA" id="ARBA00022630"/>
    </source>
</evidence>
<dbReference type="RefSeq" id="WP_086436404.1">
    <property type="nucleotide sequence ID" value="NZ_FXWG01000001.1"/>
</dbReference>